<dbReference type="GO" id="GO:0008234">
    <property type="term" value="F:cysteine-type peptidase activity"/>
    <property type="evidence" value="ECO:0007669"/>
    <property type="project" value="UniProtKB-KW"/>
</dbReference>
<dbReference type="Pfam" id="PF02902">
    <property type="entry name" value="Peptidase_C48"/>
    <property type="match status" value="1"/>
</dbReference>
<proteinExistence type="inferred from homology"/>
<evidence type="ECO:0000256" key="1">
    <source>
        <dbReference type="ARBA" id="ARBA00005234"/>
    </source>
</evidence>
<accession>A0A395RFF5</accession>
<dbReference type="SUPFAM" id="SSF54001">
    <property type="entry name" value="Cysteine proteinases"/>
    <property type="match status" value="1"/>
</dbReference>
<comment type="caution">
    <text evidence="7">The sequence shown here is derived from an EMBL/GenBank/DDBJ whole genome shotgun (WGS) entry which is preliminary data.</text>
</comment>
<dbReference type="GO" id="GO:0006508">
    <property type="term" value="P:proteolysis"/>
    <property type="evidence" value="ECO:0007669"/>
    <property type="project" value="UniProtKB-KW"/>
</dbReference>
<dbReference type="GO" id="GO:0019784">
    <property type="term" value="F:deNEDDylase activity"/>
    <property type="evidence" value="ECO:0007669"/>
    <property type="project" value="InterPro"/>
</dbReference>
<dbReference type="InterPro" id="IPR044613">
    <property type="entry name" value="Nep1/2-like"/>
</dbReference>
<evidence type="ECO:0000256" key="4">
    <source>
        <dbReference type="ARBA" id="ARBA00022807"/>
    </source>
</evidence>
<keyword evidence="3" id="KW-0378">Hydrolase</keyword>
<name>A0A395RFF5_FUSSP</name>
<sequence>MPFRQRMARHFGDSLAPEKPYLSYYDVLLTAEDIKALKHDWLTDNNIAFWEEYLERETLPKYPQARIVLLRPSMTFLLMKEPDTRSIQSALPDFSKVTHIFLPINDNRNVSVAEGGSHWSLLLVSTLDGVAFHYDSLGGANYSEANVATRKLANILGRPLRFINLEDCPQQENGSDCGVFVCLLMRHLLVKRLLCANAREKVSMSMGGKMVDSYGGRKEMMRIIENLRKEGERRRSTDCYGSCEEFEELLKQIMEEQNAAKKGRAKPAANQQVKRSQVKEEAKKSPPSQGGATAVKTTPPKRTLPPWTGMRDFGRPKNWQPRSAPSLGPRNKSDRITKEPRAHSAPSTPVKIRSKRPSNPTTPLPQSPKVIQTR</sequence>
<reference evidence="7 8" key="1">
    <citation type="journal article" date="2018" name="PLoS Pathog.">
        <title>Evolution of structural diversity of trichothecenes, a family of toxins produced by plant pathogenic and entomopathogenic fungi.</title>
        <authorList>
            <person name="Proctor R.H."/>
            <person name="McCormick S.P."/>
            <person name="Kim H.S."/>
            <person name="Cardoza R.E."/>
            <person name="Stanley A.M."/>
            <person name="Lindo L."/>
            <person name="Kelly A."/>
            <person name="Brown D.W."/>
            <person name="Lee T."/>
            <person name="Vaughan M.M."/>
            <person name="Alexander N.J."/>
            <person name="Busman M."/>
            <person name="Gutierrez S."/>
        </authorList>
    </citation>
    <scope>NUCLEOTIDE SEQUENCE [LARGE SCALE GENOMIC DNA]</scope>
    <source>
        <strain evidence="7 8">NRRL 3299</strain>
    </source>
</reference>
<dbReference type="EMBL" id="PXOF01000253">
    <property type="protein sequence ID" value="RGP58850.1"/>
    <property type="molecule type" value="Genomic_DNA"/>
</dbReference>
<dbReference type="STRING" id="5514.A0A395RFF5"/>
<dbReference type="AlphaFoldDB" id="A0A395RFF5"/>
<evidence type="ECO:0000256" key="2">
    <source>
        <dbReference type="ARBA" id="ARBA00022670"/>
    </source>
</evidence>
<keyword evidence="2" id="KW-0645">Protease</keyword>
<gene>
    <name evidence="7" type="ORF">FSPOR_11748</name>
</gene>
<feature type="domain" description="Ubiquitin-like protease family profile" evidence="6">
    <location>
        <begin position="27"/>
        <end position="188"/>
    </location>
</feature>
<evidence type="ECO:0000313" key="7">
    <source>
        <dbReference type="EMBL" id="RGP58850.1"/>
    </source>
</evidence>
<evidence type="ECO:0000256" key="5">
    <source>
        <dbReference type="SAM" id="MobiDB-lite"/>
    </source>
</evidence>
<dbReference type="Gene3D" id="3.40.395.10">
    <property type="entry name" value="Adenoviral Proteinase, Chain A"/>
    <property type="match status" value="1"/>
</dbReference>
<protein>
    <recommendedName>
        <fullName evidence="6">Ubiquitin-like protease family profile domain-containing protein</fullName>
    </recommendedName>
</protein>
<dbReference type="FunFam" id="3.40.395.10:FF:000008">
    <property type="entry name" value="Ulp1 protease family protein"/>
    <property type="match status" value="1"/>
</dbReference>
<feature type="compositionally biased region" description="Basic and acidic residues" evidence="5">
    <location>
        <begin position="331"/>
        <end position="342"/>
    </location>
</feature>
<comment type="similarity">
    <text evidence="1">Belongs to the peptidase C48 family.</text>
</comment>
<keyword evidence="8" id="KW-1185">Reference proteome</keyword>
<dbReference type="GO" id="GO:0000338">
    <property type="term" value="P:protein deneddylation"/>
    <property type="evidence" value="ECO:0007669"/>
    <property type="project" value="TreeGrafter"/>
</dbReference>
<keyword evidence="4" id="KW-0788">Thiol protease</keyword>
<feature type="region of interest" description="Disordered" evidence="5">
    <location>
        <begin position="258"/>
        <end position="374"/>
    </location>
</feature>
<evidence type="ECO:0000259" key="6">
    <source>
        <dbReference type="PROSITE" id="PS50600"/>
    </source>
</evidence>
<evidence type="ECO:0000313" key="8">
    <source>
        <dbReference type="Proteomes" id="UP000266152"/>
    </source>
</evidence>
<dbReference type="Proteomes" id="UP000266152">
    <property type="component" value="Unassembled WGS sequence"/>
</dbReference>
<evidence type="ECO:0000256" key="3">
    <source>
        <dbReference type="ARBA" id="ARBA00022801"/>
    </source>
</evidence>
<dbReference type="PANTHER" id="PTHR46468">
    <property type="entry name" value="SENTRIN-SPECIFIC PROTEASE 8"/>
    <property type="match status" value="1"/>
</dbReference>
<dbReference type="InterPro" id="IPR003653">
    <property type="entry name" value="Peptidase_C48_C"/>
</dbReference>
<dbReference type="PANTHER" id="PTHR46468:SF1">
    <property type="entry name" value="SENTRIN-SPECIFIC PROTEASE 8"/>
    <property type="match status" value="1"/>
</dbReference>
<dbReference type="InterPro" id="IPR038765">
    <property type="entry name" value="Papain-like_cys_pep_sf"/>
</dbReference>
<organism evidence="7 8">
    <name type="scientific">Fusarium sporotrichioides</name>
    <dbReference type="NCBI Taxonomy" id="5514"/>
    <lineage>
        <taxon>Eukaryota</taxon>
        <taxon>Fungi</taxon>
        <taxon>Dikarya</taxon>
        <taxon>Ascomycota</taxon>
        <taxon>Pezizomycotina</taxon>
        <taxon>Sordariomycetes</taxon>
        <taxon>Hypocreomycetidae</taxon>
        <taxon>Hypocreales</taxon>
        <taxon>Nectriaceae</taxon>
        <taxon>Fusarium</taxon>
    </lineage>
</organism>
<dbReference type="PROSITE" id="PS50600">
    <property type="entry name" value="ULP_PROTEASE"/>
    <property type="match status" value="1"/>
</dbReference>